<feature type="transmembrane region" description="Helical" evidence="1">
    <location>
        <begin position="12"/>
        <end position="33"/>
    </location>
</feature>
<proteinExistence type="predicted"/>
<evidence type="ECO:0000313" key="2">
    <source>
        <dbReference type="EMBL" id="MCI95079.1"/>
    </source>
</evidence>
<reference evidence="2 3" key="1">
    <citation type="journal article" date="2018" name="Front. Plant Sci.">
        <title>Red Clover (Trifolium pratense) and Zigzag Clover (T. medium) - A Picture of Genomic Similarities and Differences.</title>
        <authorList>
            <person name="Dluhosova J."/>
            <person name="Istvanek J."/>
            <person name="Nedelnik J."/>
            <person name="Repkova J."/>
        </authorList>
    </citation>
    <scope>NUCLEOTIDE SEQUENCE [LARGE SCALE GENOMIC DNA]</scope>
    <source>
        <strain evidence="3">cv. 10/8</strain>
        <tissue evidence="2">Leaf</tissue>
    </source>
</reference>
<keyword evidence="1" id="KW-0812">Transmembrane</keyword>
<dbReference type="EMBL" id="LXQA011375368">
    <property type="protein sequence ID" value="MCI95079.1"/>
    <property type="molecule type" value="Genomic_DNA"/>
</dbReference>
<evidence type="ECO:0000256" key="1">
    <source>
        <dbReference type="SAM" id="Phobius"/>
    </source>
</evidence>
<keyword evidence="1" id="KW-0472">Membrane</keyword>
<feature type="non-terminal residue" evidence="2">
    <location>
        <position position="40"/>
    </location>
</feature>
<protein>
    <submittedName>
        <fullName evidence="2">Uncharacterized protein</fullName>
    </submittedName>
</protein>
<sequence>MLPIRLESRQYHISYLKFYFFSLLISIALHNLLCSSQIAL</sequence>
<dbReference type="Proteomes" id="UP000265520">
    <property type="component" value="Unassembled WGS sequence"/>
</dbReference>
<dbReference type="AlphaFoldDB" id="A0A392W5Q4"/>
<comment type="caution">
    <text evidence="2">The sequence shown here is derived from an EMBL/GenBank/DDBJ whole genome shotgun (WGS) entry which is preliminary data.</text>
</comment>
<name>A0A392W5Q4_9FABA</name>
<organism evidence="2 3">
    <name type="scientific">Trifolium medium</name>
    <dbReference type="NCBI Taxonomy" id="97028"/>
    <lineage>
        <taxon>Eukaryota</taxon>
        <taxon>Viridiplantae</taxon>
        <taxon>Streptophyta</taxon>
        <taxon>Embryophyta</taxon>
        <taxon>Tracheophyta</taxon>
        <taxon>Spermatophyta</taxon>
        <taxon>Magnoliopsida</taxon>
        <taxon>eudicotyledons</taxon>
        <taxon>Gunneridae</taxon>
        <taxon>Pentapetalae</taxon>
        <taxon>rosids</taxon>
        <taxon>fabids</taxon>
        <taxon>Fabales</taxon>
        <taxon>Fabaceae</taxon>
        <taxon>Papilionoideae</taxon>
        <taxon>50 kb inversion clade</taxon>
        <taxon>NPAAA clade</taxon>
        <taxon>Hologalegina</taxon>
        <taxon>IRL clade</taxon>
        <taxon>Trifolieae</taxon>
        <taxon>Trifolium</taxon>
    </lineage>
</organism>
<keyword evidence="1" id="KW-1133">Transmembrane helix</keyword>
<accession>A0A392W5Q4</accession>
<evidence type="ECO:0000313" key="3">
    <source>
        <dbReference type="Proteomes" id="UP000265520"/>
    </source>
</evidence>
<keyword evidence="3" id="KW-1185">Reference proteome</keyword>